<dbReference type="Gene3D" id="1.10.10.10">
    <property type="entry name" value="Winged helix-like DNA-binding domain superfamily/Winged helix DNA-binding domain"/>
    <property type="match status" value="1"/>
</dbReference>
<reference evidence="1 2" key="1">
    <citation type="submission" date="2019-01" db="EMBL/GenBank/DDBJ databases">
        <title>Bacillus sp. M5HDSG1-1, whole genome shotgun sequence.</title>
        <authorList>
            <person name="Tuo L."/>
        </authorList>
    </citation>
    <scope>NUCLEOTIDE SEQUENCE [LARGE SCALE GENOMIC DNA]</scope>
    <source>
        <strain evidence="1 2">M5HDSG1-1</strain>
    </source>
</reference>
<organism evidence="1 2">
    <name type="scientific">Niallia taxi</name>
    <dbReference type="NCBI Taxonomy" id="2499688"/>
    <lineage>
        <taxon>Bacteria</taxon>
        <taxon>Bacillati</taxon>
        <taxon>Bacillota</taxon>
        <taxon>Bacilli</taxon>
        <taxon>Bacillales</taxon>
        <taxon>Bacillaceae</taxon>
        <taxon>Niallia</taxon>
    </lineage>
</organism>
<proteinExistence type="predicted"/>
<name>A0A3S3SJM9_9BACI</name>
<dbReference type="Proteomes" id="UP000288024">
    <property type="component" value="Unassembled WGS sequence"/>
</dbReference>
<dbReference type="RefSeq" id="WP_127738904.1">
    <property type="nucleotide sequence ID" value="NZ_CAJCKN010000004.1"/>
</dbReference>
<evidence type="ECO:0000313" key="1">
    <source>
        <dbReference type="EMBL" id="RVT61448.1"/>
    </source>
</evidence>
<sequence>MKLIIEEDFKRLTYYQTKEQLRKSVSKYKKFILTKSLRPDLSYNLLRVLDYLLDQSVSPIGIYVKGRKQVADDLRLSISTVYNHFNRLLMLGMIEQYKFADVNSTKRPTFIYVVIPKDLNTVLKGKWKRQ</sequence>
<comment type="caution">
    <text evidence="1">The sequence shown here is derived from an EMBL/GenBank/DDBJ whole genome shotgun (WGS) entry which is preliminary data.</text>
</comment>
<gene>
    <name evidence="1" type="ORF">EM808_14435</name>
</gene>
<dbReference type="GeneID" id="87616575"/>
<dbReference type="EMBL" id="RZTZ01000005">
    <property type="protein sequence ID" value="RVT61448.1"/>
    <property type="molecule type" value="Genomic_DNA"/>
</dbReference>
<protein>
    <submittedName>
        <fullName evidence="1">Uncharacterized protein</fullName>
    </submittedName>
</protein>
<dbReference type="InterPro" id="IPR036388">
    <property type="entry name" value="WH-like_DNA-bd_sf"/>
</dbReference>
<accession>A0A3S3SJM9</accession>
<evidence type="ECO:0000313" key="2">
    <source>
        <dbReference type="Proteomes" id="UP000288024"/>
    </source>
</evidence>
<dbReference type="AlphaFoldDB" id="A0A3S3SJM9"/>
<keyword evidence="2" id="KW-1185">Reference proteome</keyword>